<keyword evidence="2" id="KW-1185">Reference proteome</keyword>
<reference evidence="1" key="1">
    <citation type="submission" date="2021-06" db="EMBL/GenBank/DDBJ databases">
        <authorList>
            <person name="Kallberg Y."/>
            <person name="Tangrot J."/>
            <person name="Rosling A."/>
        </authorList>
    </citation>
    <scope>NUCLEOTIDE SEQUENCE</scope>
    <source>
        <strain evidence="1">IL203A</strain>
    </source>
</reference>
<proteinExistence type="predicted"/>
<sequence length="485" mass="55457">DQPVTFLEEFQNNISFAEYGDGDNLAAIWADLWMDVNVANNQQTYDWDDLISMNTIYNNIIAGANHSNTILDNFLTIEGNHINAIQGDLNNLTNVGEDYLAAIYDDLIDIEHLAATYDNPIDVERLTTIYDDPINIEEEHLATVQDDTIDVEKNIVQNENINLLDNEGQWARHNAYLQSLLSNQALSVVEPIFHEVFELIKKYLPSHILSVQKQQIEGSLLYRATLISKESASLIEKDLNQLDYDDSFLEDQLDRPQTSLYSLLVDIQPSDIVEQNNNVEMMNNLHLFNKFRPQCAFTNLNCEDEFLDMISNFITRKKSSIESTSNEENLCVLDPLVQKQRGRRPNKRIKSATEKSYHSSSENSAINPPDPNLTSRVANNENQTNTYVSDLSVQKRRGRPPKSVSEKKANQNNSNNVLLNVSDYEDTNVRTQPMQQRYVFRNPLRTLNSNDIHIQEKTDKDDTDENGDDVSDSDKSFIVDENIVK</sequence>
<accession>A0ACA9N764</accession>
<evidence type="ECO:0000313" key="2">
    <source>
        <dbReference type="Proteomes" id="UP000789702"/>
    </source>
</evidence>
<dbReference type="EMBL" id="CAJVPU010013744">
    <property type="protein sequence ID" value="CAG8634777.1"/>
    <property type="molecule type" value="Genomic_DNA"/>
</dbReference>
<organism evidence="1 2">
    <name type="scientific">Dentiscutata heterogama</name>
    <dbReference type="NCBI Taxonomy" id="1316150"/>
    <lineage>
        <taxon>Eukaryota</taxon>
        <taxon>Fungi</taxon>
        <taxon>Fungi incertae sedis</taxon>
        <taxon>Mucoromycota</taxon>
        <taxon>Glomeromycotina</taxon>
        <taxon>Glomeromycetes</taxon>
        <taxon>Diversisporales</taxon>
        <taxon>Gigasporaceae</taxon>
        <taxon>Dentiscutata</taxon>
    </lineage>
</organism>
<gene>
    <name evidence="1" type="ORF">DHETER_LOCUS8555</name>
</gene>
<feature type="non-terminal residue" evidence="1">
    <location>
        <position position="485"/>
    </location>
</feature>
<dbReference type="Proteomes" id="UP000789702">
    <property type="component" value="Unassembled WGS sequence"/>
</dbReference>
<evidence type="ECO:0000313" key="1">
    <source>
        <dbReference type="EMBL" id="CAG8634777.1"/>
    </source>
</evidence>
<name>A0ACA9N764_9GLOM</name>
<comment type="caution">
    <text evidence="1">The sequence shown here is derived from an EMBL/GenBank/DDBJ whole genome shotgun (WGS) entry which is preliminary data.</text>
</comment>
<feature type="non-terminal residue" evidence="1">
    <location>
        <position position="1"/>
    </location>
</feature>
<protein>
    <submittedName>
        <fullName evidence="1">10535_t:CDS:1</fullName>
    </submittedName>
</protein>